<evidence type="ECO:0000313" key="1">
    <source>
        <dbReference type="EMBL" id="PHV70612.1"/>
    </source>
</evidence>
<organism evidence="1 2">
    <name type="scientific">Sporanaerobium hydrogeniformans</name>
    <dbReference type="NCBI Taxonomy" id="3072179"/>
    <lineage>
        <taxon>Bacteria</taxon>
        <taxon>Bacillati</taxon>
        <taxon>Bacillota</taxon>
        <taxon>Clostridia</taxon>
        <taxon>Lachnospirales</taxon>
        <taxon>Lachnospiraceae</taxon>
        <taxon>Sporanaerobium</taxon>
    </lineage>
</organism>
<dbReference type="EMBL" id="PEDL01000009">
    <property type="protein sequence ID" value="PHV70612.1"/>
    <property type="molecule type" value="Genomic_DNA"/>
</dbReference>
<sequence>MGKIIAVVNQKGGVGKTTTVINLAAALVEANYKVLIVDIDPQGNATSGCGLQKSQQETIYDILINESDIKKVIKTSPNEKIDIIASNMNLAGTEVELVNTKKREFILKEQLDKVKDKYDYVFIDCPPAVNILTINALTAANTVLIPMQCEYYALEGLSQLVQTIGLVKKSTNPKLVLEGILFTMYDTRTNLSNQVVKEVETHFSNHVYKTKITRSVRLSEAPSFGMSCISYDGRSKGAEQYRQLSKEFIERNS</sequence>
<comment type="caution">
    <text evidence="1">The sequence shown here is derived from an EMBL/GenBank/DDBJ whole genome shotgun (WGS) entry which is preliminary data.</text>
</comment>
<name>A0AC61DDC4_9FIRM</name>
<protein>
    <submittedName>
        <fullName evidence="1">Sporulation initiation inhibitor Soj</fullName>
    </submittedName>
</protein>
<keyword evidence="2" id="KW-1185">Reference proteome</keyword>
<dbReference type="Proteomes" id="UP000224460">
    <property type="component" value="Unassembled WGS sequence"/>
</dbReference>
<evidence type="ECO:0000313" key="2">
    <source>
        <dbReference type="Proteomes" id="UP000224460"/>
    </source>
</evidence>
<accession>A0AC61DDC4</accession>
<gene>
    <name evidence="1" type="ORF">CS063_09935</name>
</gene>
<proteinExistence type="predicted"/>
<reference evidence="1" key="1">
    <citation type="submission" date="2017-10" db="EMBL/GenBank/DDBJ databases">
        <title>Genome sequence of cellulolytic Lachnospiraceae bacterium XHS1971 isolated from hotspring sediment.</title>
        <authorList>
            <person name="Vasudevan G."/>
            <person name="Joshi A.J."/>
            <person name="Hivarkar S."/>
            <person name="Lanjekar V.B."/>
            <person name="Dhakephalkar P.K."/>
            <person name="Dagar S."/>
        </authorList>
    </citation>
    <scope>NUCLEOTIDE SEQUENCE</scope>
    <source>
        <strain evidence="1">XHS1971</strain>
    </source>
</reference>